<organism evidence="1 2">
    <name type="scientific">Rhodovulum bhavnagarense</name>
    <dbReference type="NCBI Taxonomy" id="992286"/>
    <lineage>
        <taxon>Bacteria</taxon>
        <taxon>Pseudomonadati</taxon>
        <taxon>Pseudomonadota</taxon>
        <taxon>Alphaproteobacteria</taxon>
        <taxon>Rhodobacterales</taxon>
        <taxon>Paracoccaceae</taxon>
        <taxon>Rhodovulum</taxon>
    </lineage>
</organism>
<reference evidence="1 2" key="1">
    <citation type="submission" date="2019-03" db="EMBL/GenBank/DDBJ databases">
        <title>Genomic Encyclopedia of Type Strains, Phase IV (KMG-IV): sequencing the most valuable type-strain genomes for metagenomic binning, comparative biology and taxonomic classification.</title>
        <authorList>
            <person name="Goeker M."/>
        </authorList>
    </citation>
    <scope>NUCLEOTIDE SEQUENCE [LARGE SCALE GENOMIC DNA]</scope>
    <source>
        <strain evidence="1 2">DSM 24766</strain>
    </source>
</reference>
<accession>A0A4R2R8F2</accession>
<evidence type="ECO:0000313" key="2">
    <source>
        <dbReference type="Proteomes" id="UP000295050"/>
    </source>
</evidence>
<keyword evidence="2" id="KW-1185">Reference proteome</keyword>
<comment type="caution">
    <text evidence="1">The sequence shown here is derived from an EMBL/GenBank/DDBJ whole genome shotgun (WGS) entry which is preliminary data.</text>
</comment>
<dbReference type="AlphaFoldDB" id="A0A4R2R8F2"/>
<proteinExistence type="predicted"/>
<name>A0A4R2R8F2_9RHOB</name>
<dbReference type="EMBL" id="SLXU01000025">
    <property type="protein sequence ID" value="TCP58474.1"/>
    <property type="molecule type" value="Genomic_DNA"/>
</dbReference>
<protein>
    <submittedName>
        <fullName evidence="1">Uncharacterized protein</fullName>
    </submittedName>
</protein>
<gene>
    <name evidence="1" type="ORF">EV663_12521</name>
</gene>
<sequence length="70" mass="8070">MSSKPEKDLLRPLLIEIWERFHPAILWWADKRAATDPGNIHIVYKELLSGPRGAMDYAARLRPFLSSPAR</sequence>
<evidence type="ECO:0000313" key="1">
    <source>
        <dbReference type="EMBL" id="TCP58474.1"/>
    </source>
</evidence>
<dbReference type="Proteomes" id="UP000295050">
    <property type="component" value="Unassembled WGS sequence"/>
</dbReference>